<evidence type="ECO:0000313" key="3">
    <source>
        <dbReference type="Proteomes" id="UP000314251"/>
    </source>
</evidence>
<reference evidence="2" key="1">
    <citation type="submission" date="2019-10" db="EMBL/GenBank/DDBJ databases">
        <title>Nonomuraea sp. nov., isolated from Phyllanthus amarus.</title>
        <authorList>
            <person name="Klykleung N."/>
            <person name="Tanasupawat S."/>
        </authorList>
    </citation>
    <scope>NUCLEOTIDE SEQUENCE [LARGE SCALE GENOMIC DNA]</scope>
    <source>
        <strain evidence="2">3MP-10</strain>
    </source>
</reference>
<keyword evidence="1" id="KW-0812">Transmembrane</keyword>
<dbReference type="Proteomes" id="UP000314251">
    <property type="component" value="Unassembled WGS sequence"/>
</dbReference>
<evidence type="ECO:0000313" key="2">
    <source>
        <dbReference type="EMBL" id="KAB8161829.1"/>
    </source>
</evidence>
<organism evidence="2 3">
    <name type="scientific">Streptomyces mimosae</name>
    <dbReference type="NCBI Taxonomy" id="2586635"/>
    <lineage>
        <taxon>Bacteria</taxon>
        <taxon>Bacillati</taxon>
        <taxon>Actinomycetota</taxon>
        <taxon>Actinomycetes</taxon>
        <taxon>Kitasatosporales</taxon>
        <taxon>Streptomycetaceae</taxon>
        <taxon>Streptomyces</taxon>
    </lineage>
</organism>
<gene>
    <name evidence="2" type="ORF">FH607_024270</name>
</gene>
<dbReference type="OrthoDB" id="4543499at2"/>
<comment type="caution">
    <text evidence="2">The sequence shown here is derived from an EMBL/GenBank/DDBJ whole genome shotgun (WGS) entry which is preliminary data.</text>
</comment>
<accession>A0A5N6A1E8</accession>
<keyword evidence="1" id="KW-1133">Transmembrane helix</keyword>
<proteinExistence type="predicted"/>
<evidence type="ECO:0000256" key="1">
    <source>
        <dbReference type="SAM" id="Phobius"/>
    </source>
</evidence>
<dbReference type="RefSeq" id="WP_139672518.1">
    <property type="nucleotide sequence ID" value="NZ_VDLY02000017.1"/>
</dbReference>
<keyword evidence="3" id="KW-1185">Reference proteome</keyword>
<feature type="transmembrane region" description="Helical" evidence="1">
    <location>
        <begin position="125"/>
        <end position="158"/>
    </location>
</feature>
<dbReference type="AlphaFoldDB" id="A0A5N6A1E8"/>
<sequence>MLMWLVCAPVAWFVLQLVEDVPVRQARIIAAAFDWHGEEGTVTVSESKRVYEGGGRGGGSMRTHCFGTFVPDDGTAPLTNIRVHVGDCEIGRVAEARLIPKDLGSWVIPNRTDQAYAGDGWGQPLVLMLFMGLFLLIAGGPFVLCAALFPVMILLALYRRWRPTAD</sequence>
<keyword evidence="1" id="KW-0472">Membrane</keyword>
<dbReference type="EMBL" id="VDLY02000017">
    <property type="protein sequence ID" value="KAB8161829.1"/>
    <property type="molecule type" value="Genomic_DNA"/>
</dbReference>
<protein>
    <submittedName>
        <fullName evidence="2">Uncharacterized protein</fullName>
    </submittedName>
</protein>
<name>A0A5N6A1E8_9ACTN</name>